<dbReference type="EMBL" id="HBUF01218603">
    <property type="protein sequence ID" value="CAG6668351.1"/>
    <property type="molecule type" value="Transcribed_RNA"/>
</dbReference>
<sequence length="411" mass="47887">MTDTAQLAIFIRGVDENFTIHEELAALYPMKETTRGEDVFLSLKEVLQKYGLKFNNLAGIATDGAPSMVGKNEGLVALIRKHFDFSDTPLMQYHCIIHQVHLCAKKVNFEGVMKVVVKTVNFIKSKGLNHRDFQTFLEQMESEYGDVLYYSEVRWLSRGKMLDRVFQLKDEIKVFMSLKGKDILEFSDPDWLCDFGFLVDITKHLNNLNLQLQGKNNFIHDLFGKIRAFEMKLKLFKSQLKDQNFAHFPALKTCDPVSTERYVLTITDLETHFDSRFSDFKNNEFDMKVFYSPFNVCAEDVNETIQMELIDFQSNPSLKEKFTNTGLIEFYSKYLKQSEFPNIYKNALRMASLFGSTYICEQFFTQMKIVKSKTRTKITDRHLENTLRIATTKMDTDIDNLVNQMQHHLSH</sequence>
<protein>
    <submittedName>
        <fullName evidence="1">General transcription factor II-I repeat domain-containing protein 2B</fullName>
    </submittedName>
</protein>
<dbReference type="EMBL" id="HBUF01570914">
    <property type="protein sequence ID" value="CAG6766485.1"/>
    <property type="molecule type" value="Transcribed_RNA"/>
</dbReference>
<proteinExistence type="predicted"/>
<organism evidence="1">
    <name type="scientific">Cacopsylla melanoneura</name>
    <dbReference type="NCBI Taxonomy" id="428564"/>
    <lineage>
        <taxon>Eukaryota</taxon>
        <taxon>Metazoa</taxon>
        <taxon>Ecdysozoa</taxon>
        <taxon>Arthropoda</taxon>
        <taxon>Hexapoda</taxon>
        <taxon>Insecta</taxon>
        <taxon>Pterygota</taxon>
        <taxon>Neoptera</taxon>
        <taxon>Paraneoptera</taxon>
        <taxon>Hemiptera</taxon>
        <taxon>Sternorrhyncha</taxon>
        <taxon>Psylloidea</taxon>
        <taxon>Psyllidae</taxon>
        <taxon>Psyllinae</taxon>
        <taxon>Cacopsylla</taxon>
    </lineage>
</organism>
<dbReference type="PANTHER" id="PTHR45913">
    <property type="entry name" value="EPM2A-INTERACTING PROTEIN 1"/>
    <property type="match status" value="1"/>
</dbReference>
<dbReference type="PANTHER" id="PTHR45913:SF21">
    <property type="entry name" value="DUF4371 DOMAIN-CONTAINING PROTEIN"/>
    <property type="match status" value="1"/>
</dbReference>
<dbReference type="InterPro" id="IPR012337">
    <property type="entry name" value="RNaseH-like_sf"/>
</dbReference>
<dbReference type="AlphaFoldDB" id="A0A8D8SJW9"/>
<name>A0A8D8SJW9_9HEMI</name>
<accession>A0A8D8SJW9</accession>
<evidence type="ECO:0000313" key="1">
    <source>
        <dbReference type="EMBL" id="CAG6668351.1"/>
    </source>
</evidence>
<dbReference type="EMBL" id="HBUF01074452">
    <property type="protein sequence ID" value="CAG6630680.1"/>
    <property type="molecule type" value="Transcribed_RNA"/>
</dbReference>
<dbReference type="SUPFAM" id="SSF53098">
    <property type="entry name" value="Ribonuclease H-like"/>
    <property type="match status" value="1"/>
</dbReference>
<reference evidence="1" key="1">
    <citation type="submission" date="2021-05" db="EMBL/GenBank/DDBJ databases">
        <authorList>
            <person name="Alioto T."/>
            <person name="Alioto T."/>
            <person name="Gomez Garrido J."/>
        </authorList>
    </citation>
    <scope>NUCLEOTIDE SEQUENCE</scope>
</reference>